<sequence length="160" mass="18397">MGNYSRFYVLMNRLPVHDDEMKERLVRQYTGGRTASLRKMFEAEYKTMCDALDGSLKDPKSGQRELLRKRRSQALHVIQRLGVDTTDWPRINAFCRDKRIAGAEFYDLGPEELAALTVKLRGIERRGGLNPQRPEPRLSSRPETAKEQVIYMPLEGGPIC</sequence>
<gene>
    <name evidence="2" type="ORF">SAMN05444145_105219</name>
</gene>
<evidence type="ECO:0000313" key="3">
    <source>
        <dbReference type="Proteomes" id="UP000183253"/>
    </source>
</evidence>
<keyword evidence="3" id="KW-1185">Reference proteome</keyword>
<feature type="region of interest" description="Disordered" evidence="1">
    <location>
        <begin position="126"/>
        <end position="146"/>
    </location>
</feature>
<dbReference type="AlphaFoldDB" id="A0A1H4DB77"/>
<reference evidence="2 3" key="1">
    <citation type="submission" date="2016-10" db="EMBL/GenBank/DDBJ databases">
        <authorList>
            <person name="de Groot N.N."/>
        </authorList>
    </citation>
    <scope>NUCLEOTIDE SEQUENCE [LARGE SCALE GENOMIC DNA]</scope>
    <source>
        <strain evidence="2 3">DSM 25383</strain>
    </source>
</reference>
<name>A0A1H4DB77_9BACT</name>
<dbReference type="STRING" id="1033731.SAMN05444145_105219"/>
<feature type="compositionally biased region" description="Basic and acidic residues" evidence="1">
    <location>
        <begin position="134"/>
        <end position="146"/>
    </location>
</feature>
<evidence type="ECO:0000256" key="1">
    <source>
        <dbReference type="SAM" id="MobiDB-lite"/>
    </source>
</evidence>
<evidence type="ECO:0000313" key="2">
    <source>
        <dbReference type="EMBL" id="SEA69974.1"/>
    </source>
</evidence>
<dbReference type="EMBL" id="FNRI01000005">
    <property type="protein sequence ID" value="SEA69974.1"/>
    <property type="molecule type" value="Genomic_DNA"/>
</dbReference>
<accession>A0A1H4DB77</accession>
<organism evidence="2 3">
    <name type="scientific">Alistipes timonensis JC136</name>
    <dbReference type="NCBI Taxonomy" id="1033731"/>
    <lineage>
        <taxon>Bacteria</taxon>
        <taxon>Pseudomonadati</taxon>
        <taxon>Bacteroidota</taxon>
        <taxon>Bacteroidia</taxon>
        <taxon>Bacteroidales</taxon>
        <taxon>Rikenellaceae</taxon>
        <taxon>Alistipes</taxon>
    </lineage>
</organism>
<proteinExistence type="predicted"/>
<dbReference type="OrthoDB" id="1068871at2"/>
<dbReference type="Proteomes" id="UP000183253">
    <property type="component" value="Unassembled WGS sequence"/>
</dbReference>
<protein>
    <submittedName>
        <fullName evidence="2">Uncharacterized protein</fullName>
    </submittedName>
</protein>